<feature type="region of interest" description="Disordered" evidence="1">
    <location>
        <begin position="94"/>
        <end position="134"/>
    </location>
</feature>
<comment type="caution">
    <text evidence="2">The sequence shown here is derived from an EMBL/GenBank/DDBJ whole genome shotgun (WGS) entry which is preliminary data.</text>
</comment>
<dbReference type="KEGG" id="fmu:J7337_013848"/>
<evidence type="ECO:0000313" key="2">
    <source>
        <dbReference type="EMBL" id="KAG9494709.1"/>
    </source>
</evidence>
<protein>
    <submittedName>
        <fullName evidence="2">Uncharacterized protein</fullName>
    </submittedName>
</protein>
<evidence type="ECO:0000313" key="3">
    <source>
        <dbReference type="Proteomes" id="UP000827133"/>
    </source>
</evidence>
<keyword evidence="3" id="KW-1185">Reference proteome</keyword>
<gene>
    <name evidence="2" type="ORF">J7337_013848</name>
</gene>
<sequence>MNISPESIPRAPTSHHRTFGTPSSRTYGAGPQPPTPIAPIPFKIPQSQPVADLAASSSSGRMHPFAAIGFPSQQGRRETPLPQRILRQHHSLQASVAREGGADGRTGGRPKFHFGLSYQKPSVKDDDAMYQRVD</sequence>
<name>A0A9P8D3M3_9HYPO</name>
<accession>A0A9P8D3M3</accession>
<evidence type="ECO:0000256" key="1">
    <source>
        <dbReference type="SAM" id="MobiDB-lite"/>
    </source>
</evidence>
<dbReference type="Proteomes" id="UP000827133">
    <property type="component" value="Unassembled WGS sequence"/>
</dbReference>
<feature type="region of interest" description="Disordered" evidence="1">
    <location>
        <begin position="1"/>
        <end position="78"/>
    </location>
</feature>
<dbReference type="AlphaFoldDB" id="A0A9P8D3M3"/>
<dbReference type="EMBL" id="JAHBCI010000012">
    <property type="protein sequence ID" value="KAG9494709.1"/>
    <property type="molecule type" value="Genomic_DNA"/>
</dbReference>
<feature type="compositionally biased region" description="Basic and acidic residues" evidence="1">
    <location>
        <begin position="122"/>
        <end position="134"/>
    </location>
</feature>
<proteinExistence type="predicted"/>
<organism evidence="2 3">
    <name type="scientific">Fusarium musae</name>
    <dbReference type="NCBI Taxonomy" id="1042133"/>
    <lineage>
        <taxon>Eukaryota</taxon>
        <taxon>Fungi</taxon>
        <taxon>Dikarya</taxon>
        <taxon>Ascomycota</taxon>
        <taxon>Pezizomycotina</taxon>
        <taxon>Sordariomycetes</taxon>
        <taxon>Hypocreomycetidae</taxon>
        <taxon>Hypocreales</taxon>
        <taxon>Nectriaceae</taxon>
        <taxon>Fusarium</taxon>
    </lineage>
</organism>
<reference evidence="2" key="1">
    <citation type="journal article" date="2021" name="Mol. Plant Microbe Interact.">
        <title>Telomere to telomere genome assembly of Fusarium musae F31, causal agent of crown rot disease of banana.</title>
        <authorList>
            <person name="Degradi L."/>
            <person name="Tava V."/>
            <person name="Kunova A."/>
            <person name="Cortesi P."/>
            <person name="Saracchi M."/>
            <person name="Pasquali M."/>
        </authorList>
    </citation>
    <scope>NUCLEOTIDE SEQUENCE</scope>
    <source>
        <strain evidence="2">F31</strain>
    </source>
</reference>
<dbReference type="RefSeq" id="XP_044673709.1">
    <property type="nucleotide sequence ID" value="XM_044831323.1"/>
</dbReference>
<dbReference type="GeneID" id="68321704"/>